<reference evidence="8 9" key="2">
    <citation type="journal article" date="2009" name="PLoS ONE">
        <title>An integrated genetic and cytogenetic map of the cucumber genome.</title>
        <authorList>
            <person name="Ren Y."/>
            <person name="Zhang Z."/>
            <person name="Liu J."/>
            <person name="Staub J.E."/>
            <person name="Han Y."/>
            <person name="Cheng Z."/>
            <person name="Li X."/>
            <person name="Lu J."/>
            <person name="Miao H."/>
            <person name="Kang H."/>
            <person name="Xie B."/>
            <person name="Gu X."/>
            <person name="Wang X."/>
            <person name="Du Y."/>
            <person name="Jin W."/>
            <person name="Huang S."/>
        </authorList>
    </citation>
    <scope>NUCLEOTIDE SEQUENCE [LARGE SCALE GENOMIC DNA]</scope>
    <source>
        <strain evidence="9">cv. 9930</strain>
    </source>
</reference>
<reference evidence="8 9" key="4">
    <citation type="journal article" date="2011" name="BMC Genomics">
        <title>RNA-Seq improves annotation of protein-coding genes in the cucumber genome.</title>
        <authorList>
            <person name="Li Z."/>
            <person name="Zhang Z."/>
            <person name="Yan P."/>
            <person name="Huang S."/>
            <person name="Fei Z."/>
            <person name="Lin K."/>
        </authorList>
    </citation>
    <scope>NUCLEOTIDE SEQUENCE [LARGE SCALE GENOMIC DNA]</scope>
    <source>
        <strain evidence="9">cv. 9930</strain>
    </source>
</reference>
<dbReference type="KEGG" id="csv:101203088"/>
<dbReference type="AlphaFoldDB" id="A0A0A0KYZ9"/>
<evidence type="ECO:0000256" key="1">
    <source>
        <dbReference type="ARBA" id="ARBA00001947"/>
    </source>
</evidence>
<dbReference type="CDD" id="cd07363">
    <property type="entry name" value="45_DOPA_Dioxygenase"/>
    <property type="match status" value="1"/>
</dbReference>
<evidence type="ECO:0000256" key="6">
    <source>
        <dbReference type="ARBA" id="ARBA00023002"/>
    </source>
</evidence>
<dbReference type="Pfam" id="PF02900">
    <property type="entry name" value="LigB"/>
    <property type="match status" value="1"/>
</dbReference>
<keyword evidence="4" id="KW-0862">Zinc</keyword>
<protein>
    <recommendedName>
        <fullName evidence="7">Extradiol ring-cleavage dioxygenase class III enzyme subunit B domain-containing protein</fullName>
    </recommendedName>
</protein>
<reference evidence="8 9" key="3">
    <citation type="journal article" date="2010" name="BMC Genomics">
        <title>Transcriptome sequencing and comparative analysis of cucumber flowers with different sex types.</title>
        <authorList>
            <person name="Guo S."/>
            <person name="Zheng Y."/>
            <person name="Joung J.G."/>
            <person name="Liu S."/>
            <person name="Zhang Z."/>
            <person name="Crasta O.R."/>
            <person name="Sobral B.W."/>
            <person name="Xu Y."/>
            <person name="Huang S."/>
            <person name="Fei Z."/>
        </authorList>
    </citation>
    <scope>NUCLEOTIDE SEQUENCE [LARGE SCALE GENOMIC DNA]</scope>
    <source>
        <strain evidence="9">cv. 9930</strain>
    </source>
</reference>
<gene>
    <name evidence="8" type="ORF">Csa_4G443120</name>
</gene>
<dbReference type="SUPFAM" id="SSF53213">
    <property type="entry name" value="LigB-like"/>
    <property type="match status" value="1"/>
</dbReference>
<keyword evidence="5" id="KW-0223">Dioxygenase</keyword>
<comment type="cofactor">
    <cofactor evidence="1">
        <name>Zn(2+)</name>
        <dbReference type="ChEBI" id="CHEBI:29105"/>
    </cofactor>
</comment>
<name>A0A0A0KYZ9_CUCSA</name>
<accession>A0A0A0KYZ9</accession>
<proteinExistence type="inferred from homology"/>
<dbReference type="GO" id="GO:0008198">
    <property type="term" value="F:ferrous iron binding"/>
    <property type="evidence" value="ECO:0007669"/>
    <property type="project" value="InterPro"/>
</dbReference>
<keyword evidence="6" id="KW-0560">Oxidoreductase</keyword>
<organism evidence="8 9">
    <name type="scientific">Cucumis sativus</name>
    <name type="common">Cucumber</name>
    <dbReference type="NCBI Taxonomy" id="3659"/>
    <lineage>
        <taxon>Eukaryota</taxon>
        <taxon>Viridiplantae</taxon>
        <taxon>Streptophyta</taxon>
        <taxon>Embryophyta</taxon>
        <taxon>Tracheophyta</taxon>
        <taxon>Spermatophyta</taxon>
        <taxon>Magnoliopsida</taxon>
        <taxon>eudicotyledons</taxon>
        <taxon>Gunneridae</taxon>
        <taxon>Pentapetalae</taxon>
        <taxon>rosids</taxon>
        <taxon>fabids</taxon>
        <taxon>Cucurbitales</taxon>
        <taxon>Cucurbitaceae</taxon>
        <taxon>Benincaseae</taxon>
        <taxon>Cucumis</taxon>
    </lineage>
</organism>
<dbReference type="InterPro" id="IPR014436">
    <property type="entry name" value="Extradiol_dOase_DODA"/>
</dbReference>
<dbReference type="Gramene" id="KGN54748">
    <property type="protein sequence ID" value="KGN54748"/>
    <property type="gene ID" value="Csa_4G443120"/>
</dbReference>
<dbReference type="eggNOG" id="ENOG502QS66">
    <property type="taxonomic scope" value="Eukaryota"/>
</dbReference>
<dbReference type="Gene3D" id="3.40.830.10">
    <property type="entry name" value="LigB-like"/>
    <property type="match status" value="1"/>
</dbReference>
<evidence type="ECO:0000256" key="4">
    <source>
        <dbReference type="ARBA" id="ARBA00022833"/>
    </source>
</evidence>
<evidence type="ECO:0000256" key="5">
    <source>
        <dbReference type="ARBA" id="ARBA00022964"/>
    </source>
</evidence>
<evidence type="ECO:0000256" key="2">
    <source>
        <dbReference type="ARBA" id="ARBA00007581"/>
    </source>
</evidence>
<dbReference type="OMA" id="EWGFDHG"/>
<dbReference type="Proteomes" id="UP000029981">
    <property type="component" value="Chromosome 4"/>
</dbReference>
<dbReference type="PIRSF" id="PIRSF006157">
    <property type="entry name" value="Doxgns_DODA"/>
    <property type="match status" value="1"/>
</dbReference>
<keyword evidence="9" id="KW-1185">Reference proteome</keyword>
<dbReference type="OrthoDB" id="7396853at2759"/>
<evidence type="ECO:0000259" key="7">
    <source>
        <dbReference type="Pfam" id="PF02900"/>
    </source>
</evidence>
<evidence type="ECO:0000256" key="3">
    <source>
        <dbReference type="ARBA" id="ARBA00022723"/>
    </source>
</evidence>
<dbReference type="PANTHER" id="PTHR30096">
    <property type="entry name" value="4,5-DOPA DIOXYGENASE EXTRADIOL-LIKE PROTEIN"/>
    <property type="match status" value="1"/>
</dbReference>
<dbReference type="GO" id="GO:0008270">
    <property type="term" value="F:zinc ion binding"/>
    <property type="evidence" value="ECO:0007669"/>
    <property type="project" value="InterPro"/>
</dbReference>
<sequence>MGLKETFYLSHGSPMMSIDDSIQARQFFKSWKDSFYVIKPKAILCVSAHYDTTFPTVNVVSGPNDTIYDFYGFPSSMYKLKYPAPGAPALAKSVKEALVRAGFERVEEERGRGLDHGAWVPLMFMYPEADIPVCQLSVQSHLNGTHHYNLGKALAPLKDEGVLIIGSGSATHNLRTLNHSGNSSAIAPWALEFDNWLKDALLQGRYNDVNEYEKKAPHARMAHPSPDHLFPLHVAIGAAGGNPKAKLIHHSWDLGTMSYASYQFTASSPTHQSQEL</sequence>
<dbReference type="InterPro" id="IPR004183">
    <property type="entry name" value="Xdiol_dOase_suB"/>
</dbReference>
<dbReference type="STRING" id="3659.A0A0A0KYZ9"/>
<reference evidence="8 9" key="1">
    <citation type="journal article" date="2009" name="Nat. Genet.">
        <title>The genome of the cucumber, Cucumis sativus L.</title>
        <authorList>
            <person name="Huang S."/>
            <person name="Li R."/>
            <person name="Zhang Z."/>
            <person name="Li L."/>
            <person name="Gu X."/>
            <person name="Fan W."/>
            <person name="Lucas W.J."/>
            <person name="Wang X."/>
            <person name="Xie B."/>
            <person name="Ni P."/>
            <person name="Ren Y."/>
            <person name="Zhu H."/>
            <person name="Li J."/>
            <person name="Lin K."/>
            <person name="Jin W."/>
            <person name="Fei Z."/>
            <person name="Li G."/>
            <person name="Staub J."/>
            <person name="Kilian A."/>
            <person name="van der Vossen E.A."/>
            <person name="Wu Y."/>
            <person name="Guo J."/>
            <person name="He J."/>
            <person name="Jia Z."/>
            <person name="Ren Y."/>
            <person name="Tian G."/>
            <person name="Lu Y."/>
            <person name="Ruan J."/>
            <person name="Qian W."/>
            <person name="Wang M."/>
            <person name="Huang Q."/>
            <person name="Li B."/>
            <person name="Xuan Z."/>
            <person name="Cao J."/>
            <person name="Asan"/>
            <person name="Wu Z."/>
            <person name="Zhang J."/>
            <person name="Cai Q."/>
            <person name="Bai Y."/>
            <person name="Zhao B."/>
            <person name="Han Y."/>
            <person name="Li Y."/>
            <person name="Li X."/>
            <person name="Wang S."/>
            <person name="Shi Q."/>
            <person name="Liu S."/>
            <person name="Cho W.K."/>
            <person name="Kim J.Y."/>
            <person name="Xu Y."/>
            <person name="Heller-Uszynska K."/>
            <person name="Miao H."/>
            <person name="Cheng Z."/>
            <person name="Zhang S."/>
            <person name="Wu J."/>
            <person name="Yang Y."/>
            <person name="Kang H."/>
            <person name="Li M."/>
            <person name="Liang H."/>
            <person name="Ren X."/>
            <person name="Shi Z."/>
            <person name="Wen M."/>
            <person name="Jian M."/>
            <person name="Yang H."/>
            <person name="Zhang G."/>
            <person name="Yang Z."/>
            <person name="Chen R."/>
            <person name="Liu S."/>
            <person name="Li J."/>
            <person name="Ma L."/>
            <person name="Liu H."/>
            <person name="Zhou Y."/>
            <person name="Zhao J."/>
            <person name="Fang X."/>
            <person name="Li G."/>
            <person name="Fang L."/>
            <person name="Li Y."/>
            <person name="Liu D."/>
            <person name="Zheng H."/>
            <person name="Zhang Y."/>
            <person name="Qin N."/>
            <person name="Li Z."/>
            <person name="Yang G."/>
            <person name="Yang S."/>
            <person name="Bolund L."/>
            <person name="Kristiansen K."/>
            <person name="Zheng H."/>
            <person name="Li S."/>
            <person name="Zhang X."/>
            <person name="Yang H."/>
            <person name="Wang J."/>
            <person name="Sun R."/>
            <person name="Zhang B."/>
            <person name="Jiang S."/>
            <person name="Wang J."/>
            <person name="Du Y."/>
            <person name="Li S."/>
        </authorList>
    </citation>
    <scope>NUCLEOTIDE SEQUENCE [LARGE SCALE GENOMIC DNA]</scope>
    <source>
        <strain evidence="9">cv. 9930</strain>
    </source>
</reference>
<feature type="domain" description="Extradiol ring-cleavage dioxygenase class III enzyme subunit B" evidence="7">
    <location>
        <begin position="6"/>
        <end position="264"/>
    </location>
</feature>
<dbReference type="PANTHER" id="PTHR30096:SF0">
    <property type="entry name" value="4,5-DOPA DIOXYGENASE EXTRADIOL-LIKE PROTEIN"/>
    <property type="match status" value="1"/>
</dbReference>
<evidence type="ECO:0000313" key="9">
    <source>
        <dbReference type="Proteomes" id="UP000029981"/>
    </source>
</evidence>
<comment type="similarity">
    <text evidence="2">Belongs to the DODA-type extradiol aromatic ring-opening dioxygenase family.</text>
</comment>
<dbReference type="EMBL" id="CM002925">
    <property type="protein sequence ID" value="KGN54748.1"/>
    <property type="molecule type" value="Genomic_DNA"/>
</dbReference>
<dbReference type="GO" id="GO:0016702">
    <property type="term" value="F:oxidoreductase activity, acting on single donors with incorporation of molecular oxygen, incorporation of two atoms of oxygen"/>
    <property type="evidence" value="ECO:0007669"/>
    <property type="project" value="UniProtKB-ARBA"/>
</dbReference>
<evidence type="ECO:0000313" key="8">
    <source>
        <dbReference type="EMBL" id="KGN54748.1"/>
    </source>
</evidence>
<keyword evidence="3" id="KW-0479">Metal-binding</keyword>